<reference evidence="1 2" key="1">
    <citation type="submission" date="2014-02" db="EMBL/GenBank/DDBJ databases">
        <title>Diversity of Thermotogales isolates from hydrothermal vents.</title>
        <authorList>
            <person name="Haverkamp T.H.A."/>
            <person name="Lossouarn J."/>
            <person name="Geslin C."/>
            <person name="Nesbo C.L."/>
        </authorList>
    </citation>
    <scope>NUCLEOTIDE SEQUENCE [LARGE SCALE GENOMIC DNA]</scope>
    <source>
        <strain evidence="1 2">431</strain>
    </source>
</reference>
<evidence type="ECO:0000313" key="1">
    <source>
        <dbReference type="EMBL" id="APT74930.1"/>
    </source>
</evidence>
<sequence length="101" mass="12360">MKKFVKRSIFFHKNIDEMNNLIDKDRFYRICFKKCRDINFTLLENLLGFMIIQCMKNFQKHKKHSMFLLQNTKKTGLYVNIFHDLVLSETYKKISKVPEKY</sequence>
<evidence type="ECO:0000313" key="2">
    <source>
        <dbReference type="Proteomes" id="UP000185490"/>
    </source>
</evidence>
<keyword evidence="2" id="KW-1185">Reference proteome</keyword>
<organism evidence="1 2">
    <name type="scientific">Thermosipho melanesiensis</name>
    <dbReference type="NCBI Taxonomy" id="46541"/>
    <lineage>
        <taxon>Bacteria</taxon>
        <taxon>Thermotogati</taxon>
        <taxon>Thermotogota</taxon>
        <taxon>Thermotogae</taxon>
        <taxon>Thermotogales</taxon>
        <taxon>Fervidobacteriaceae</taxon>
        <taxon>Thermosipho</taxon>
    </lineage>
</organism>
<dbReference type="Proteomes" id="UP000185490">
    <property type="component" value="Chromosome"/>
</dbReference>
<gene>
    <name evidence="1" type="ORF">BW47_08730</name>
</gene>
<name>A0ABM6GHC5_9BACT</name>
<dbReference type="RefSeq" id="WP_041426111.1">
    <property type="nucleotide sequence ID" value="NZ_CP007389.1"/>
</dbReference>
<dbReference type="EMBL" id="CP007389">
    <property type="protein sequence ID" value="APT74930.1"/>
    <property type="molecule type" value="Genomic_DNA"/>
</dbReference>
<protein>
    <submittedName>
        <fullName evidence="1">Uncharacterized protein</fullName>
    </submittedName>
</protein>
<proteinExistence type="predicted"/>
<accession>A0ABM6GHC5</accession>